<evidence type="ECO:0000313" key="2">
    <source>
        <dbReference type="Proteomes" id="UP000076727"/>
    </source>
</evidence>
<sequence>MSYGTHSRSTPDEIYEEPNIECNGPDLDRLRRLLRLRPLCRTCPSFARRSTRRGMSRASVSTSRFSCGQISSHVLRRVEEGEIKFANTALAERISAKDYGSALRAYVRSLDHPGESVSSH</sequence>
<proteinExistence type="predicted"/>
<reference evidence="1 2" key="1">
    <citation type="journal article" date="2016" name="Mol. Biol. Evol.">
        <title>Comparative Genomics of Early-Diverging Mushroom-Forming Fungi Provides Insights into the Origins of Lignocellulose Decay Capabilities.</title>
        <authorList>
            <person name="Nagy L.G."/>
            <person name="Riley R."/>
            <person name="Tritt A."/>
            <person name="Adam C."/>
            <person name="Daum C."/>
            <person name="Floudas D."/>
            <person name="Sun H."/>
            <person name="Yadav J.S."/>
            <person name="Pangilinan J."/>
            <person name="Larsson K.H."/>
            <person name="Matsuura K."/>
            <person name="Barry K."/>
            <person name="Labutti K."/>
            <person name="Kuo R."/>
            <person name="Ohm R.A."/>
            <person name="Bhattacharya S.S."/>
            <person name="Shirouzu T."/>
            <person name="Yoshinaga Y."/>
            <person name="Martin F.M."/>
            <person name="Grigoriev I.V."/>
            <person name="Hibbett D.S."/>
        </authorList>
    </citation>
    <scope>NUCLEOTIDE SEQUENCE [LARGE SCALE GENOMIC DNA]</scope>
    <source>
        <strain evidence="1 2">L-15889</strain>
    </source>
</reference>
<name>A0A165KNX6_9APHY</name>
<organism evidence="1 2">
    <name type="scientific">Daedalea quercina L-15889</name>
    <dbReference type="NCBI Taxonomy" id="1314783"/>
    <lineage>
        <taxon>Eukaryota</taxon>
        <taxon>Fungi</taxon>
        <taxon>Dikarya</taxon>
        <taxon>Basidiomycota</taxon>
        <taxon>Agaricomycotina</taxon>
        <taxon>Agaricomycetes</taxon>
        <taxon>Polyporales</taxon>
        <taxon>Fomitopsis</taxon>
    </lineage>
</organism>
<evidence type="ECO:0000313" key="1">
    <source>
        <dbReference type="EMBL" id="KZT63387.1"/>
    </source>
</evidence>
<dbReference type="EMBL" id="KV429190">
    <property type="protein sequence ID" value="KZT63387.1"/>
    <property type="molecule type" value="Genomic_DNA"/>
</dbReference>
<dbReference type="Proteomes" id="UP000076727">
    <property type="component" value="Unassembled WGS sequence"/>
</dbReference>
<protein>
    <submittedName>
        <fullName evidence="1">Uncharacterized protein</fullName>
    </submittedName>
</protein>
<gene>
    <name evidence="1" type="ORF">DAEQUDRAFT_135052</name>
</gene>
<keyword evidence="2" id="KW-1185">Reference proteome</keyword>
<dbReference type="AlphaFoldDB" id="A0A165KNX6"/>
<accession>A0A165KNX6</accession>